<reference evidence="2" key="1">
    <citation type="submission" date="2022-11" db="EMBL/GenBank/DDBJ databases">
        <authorList>
            <person name="Petersen C."/>
        </authorList>
    </citation>
    <scope>NUCLEOTIDE SEQUENCE</scope>
    <source>
        <strain evidence="2">IBT 23319</strain>
    </source>
</reference>
<dbReference type="OrthoDB" id="5376710at2759"/>
<dbReference type="RefSeq" id="XP_056505154.1">
    <property type="nucleotide sequence ID" value="XM_056639397.1"/>
</dbReference>
<evidence type="ECO:0000313" key="2">
    <source>
        <dbReference type="EMBL" id="KAJ5242150.1"/>
    </source>
</evidence>
<feature type="compositionally biased region" description="Basic and acidic residues" evidence="1">
    <location>
        <begin position="1141"/>
        <end position="1164"/>
    </location>
</feature>
<accession>A0A9W9PCR0</accession>
<comment type="caution">
    <text evidence="2">The sequence shown here is derived from an EMBL/GenBank/DDBJ whole genome shotgun (WGS) entry which is preliminary data.</text>
</comment>
<feature type="region of interest" description="Disordered" evidence="1">
    <location>
        <begin position="321"/>
        <end position="341"/>
    </location>
</feature>
<proteinExistence type="predicted"/>
<keyword evidence="3" id="KW-1185">Reference proteome</keyword>
<name>A0A9W9PCR0_PENCI</name>
<evidence type="ECO:0008006" key="4">
    <source>
        <dbReference type="Google" id="ProtNLM"/>
    </source>
</evidence>
<feature type="compositionally biased region" description="Polar residues" evidence="1">
    <location>
        <begin position="693"/>
        <end position="708"/>
    </location>
</feature>
<feature type="compositionally biased region" description="Low complexity" evidence="1">
    <location>
        <begin position="1255"/>
        <end position="1264"/>
    </location>
</feature>
<feature type="region of interest" description="Disordered" evidence="1">
    <location>
        <begin position="1205"/>
        <end position="1268"/>
    </location>
</feature>
<feature type="region of interest" description="Disordered" evidence="1">
    <location>
        <begin position="692"/>
        <end position="733"/>
    </location>
</feature>
<dbReference type="GeneID" id="81378564"/>
<protein>
    <recommendedName>
        <fullName evidence="4">F-box domain-containing protein</fullName>
    </recommendedName>
</protein>
<feature type="compositionally biased region" description="Polar residues" evidence="1">
    <location>
        <begin position="1240"/>
        <end position="1249"/>
    </location>
</feature>
<gene>
    <name evidence="2" type="ORF">N7469_000477</name>
</gene>
<reference evidence="2" key="2">
    <citation type="journal article" date="2023" name="IMA Fungus">
        <title>Comparative genomic study of the Penicillium genus elucidates a diverse pangenome and 15 lateral gene transfer events.</title>
        <authorList>
            <person name="Petersen C."/>
            <person name="Sorensen T."/>
            <person name="Nielsen M.R."/>
            <person name="Sondergaard T.E."/>
            <person name="Sorensen J.L."/>
            <person name="Fitzpatrick D.A."/>
            <person name="Frisvad J.C."/>
            <person name="Nielsen K.L."/>
        </authorList>
    </citation>
    <scope>NUCLEOTIDE SEQUENCE</scope>
    <source>
        <strain evidence="2">IBT 23319</strain>
    </source>
</reference>
<sequence>MSFPYIRTRRSPSFKKKGPNRPPPLKLHATFLHAQDKQKMQLKQRSGSYDRVKAQAVRGSISGPSDNKEQEVEVPLKMEIGMSDSEPSAEGEPLVNPMQLEKLAMEHSKTTDVEPRGTFSGEIHHTIVNLDKDSDSSDISPISEDRPAVRFSSALRRFFPELSTNVDLISPTSTDRMMQQMEQTTCLETELKCRVQSLCRSQSGEDREDYSFEGKTSSSSGSDGIFDGASSCYSRRSSLSSIGTDGLGEKGIHHWCADAYSIISPAAAGVFDDAASICPSRASSVKSSLSVPSLRARSARASPTTSSYPTRCNSAVSLNTTKTSSTMHDPKNKPLPLEPVSEADIAPSPLAVRRHNTRMNMHQQPNAIYTRSAYSQSSPSASHLAVQSPYTTTRSPSGASSPGYHACHTCGGHSPRPRKSHRSQWAEHLEKGEPHIRQLPSLSQAAEELEDVLADLQRQGSKQRTLLILDGPLQVSRHNGDLIATRPAPLPPSTKPHSTMYPSEESLRSSKSSKPSRSGKSTRSEKENSKPTRSAKVQRDSRPIHLAAIPESDSQSQTNKDKSHQKSKSVDEQIVLKGTEKSKEAGSLSNTSYKDEEFKKDKSLKKSFTFSMKSFKRNKPVSVRSASTPPDASLDPPDQPLQSKSSFDTSLAVEDSAQAKRDSLLLQLPRLQTNNLELASLYDRVHAAVKGVTRSTSGSPQSSPTNPASFKGEEEEVQVQAREDEDLTRTSEEKIVVEPAMKAPERTRHMHAFVSTAQASSVQLPANQVYELDAAPPSPTSTLPAFDVRKPIEANITLPPDFPVRLTMNIMEQIDSLDDLFNLVLVNKRFYCIFKKHELHMIKSALFKMSPPAWELREMSPPWATETQLLEPDARVPDYTPSLYLDRYAQDIYTLARLKSMILVRCSSFLRRDTVRGLSGQDIKRAEEVDDAFWRIWTFCRIFGSNKGRENDIEGQVDWLRGGVRARGLTGASGSMTEPFGMSNVLFEPPEGFGRGNGAGLSPKQLYDMTEIWTCMGVLLQPLHGKCIEARRVGIYDGMDVPANDPGREERILEEWTSFVLTIGLSAVLGLSSIAPAEATAALFNKAKSSGLTKWSLTETETSRSSFLKEAVSRVYEDHERTITDKNGSPIQINSDSQSQGEREQRHAAYKQELRARRARDRELGTGPAVERPMSEFSTIVHDLDGADSNAPPVPALPSLMLDRASTSTTGSIQPPRTPSYTPPPFQIQTTDLDPPIPSSSPKSTNATINPLPISHASSSPSSSTVQDPVDRAISHMVDNLGFDREDVKWALKLTDTGEGIDVAAAEKLLNQQKQKKKKPFGSRKESLLHSVMKRQQSTDSGWRFA</sequence>
<feature type="compositionally biased region" description="Basic and acidic residues" evidence="1">
    <location>
        <begin position="559"/>
        <end position="571"/>
    </location>
</feature>
<feature type="compositionally biased region" description="Polar residues" evidence="1">
    <location>
        <begin position="640"/>
        <end position="649"/>
    </location>
</feature>
<feature type="compositionally biased region" description="Basic residues" evidence="1">
    <location>
        <begin position="7"/>
        <end position="19"/>
    </location>
</feature>
<feature type="compositionally biased region" description="Polar residues" evidence="1">
    <location>
        <begin position="1125"/>
        <end position="1140"/>
    </location>
</feature>
<feature type="region of interest" description="Disordered" evidence="1">
    <location>
        <begin position="1311"/>
        <end position="1346"/>
    </location>
</feature>
<evidence type="ECO:0000256" key="1">
    <source>
        <dbReference type="SAM" id="MobiDB-lite"/>
    </source>
</evidence>
<feature type="compositionally biased region" description="Polar residues" evidence="1">
    <location>
        <begin position="1334"/>
        <end position="1346"/>
    </location>
</feature>
<dbReference type="EMBL" id="JAPQKT010000001">
    <property type="protein sequence ID" value="KAJ5242150.1"/>
    <property type="molecule type" value="Genomic_DNA"/>
</dbReference>
<evidence type="ECO:0000313" key="3">
    <source>
        <dbReference type="Proteomes" id="UP001147733"/>
    </source>
</evidence>
<organism evidence="2 3">
    <name type="scientific">Penicillium citrinum</name>
    <dbReference type="NCBI Taxonomy" id="5077"/>
    <lineage>
        <taxon>Eukaryota</taxon>
        <taxon>Fungi</taxon>
        <taxon>Dikarya</taxon>
        <taxon>Ascomycota</taxon>
        <taxon>Pezizomycotina</taxon>
        <taxon>Eurotiomycetes</taxon>
        <taxon>Eurotiomycetidae</taxon>
        <taxon>Eurotiales</taxon>
        <taxon>Aspergillaceae</taxon>
        <taxon>Penicillium</taxon>
    </lineage>
</organism>
<feature type="compositionally biased region" description="Low complexity" evidence="1">
    <location>
        <begin position="509"/>
        <end position="521"/>
    </location>
</feature>
<feature type="compositionally biased region" description="Pro residues" evidence="1">
    <location>
        <begin position="1216"/>
        <end position="1226"/>
    </location>
</feature>
<feature type="region of interest" description="Disordered" evidence="1">
    <location>
        <begin position="481"/>
        <end position="652"/>
    </location>
</feature>
<dbReference type="Proteomes" id="UP001147733">
    <property type="component" value="Unassembled WGS sequence"/>
</dbReference>
<feature type="region of interest" description="Disordered" evidence="1">
    <location>
        <begin position="1"/>
        <end position="72"/>
    </location>
</feature>
<feature type="region of interest" description="Disordered" evidence="1">
    <location>
        <begin position="1120"/>
        <end position="1176"/>
    </location>
</feature>